<reference evidence="8" key="1">
    <citation type="submission" date="2022-05" db="EMBL/GenBank/DDBJ databases">
        <title>Single-amplified genomics reveal most streamlined microbe among free-living bacteria.</title>
        <authorList>
            <person name="Roda-Garcia J."/>
            <person name="Haro-Moreno J.M."/>
            <person name="Rodriguez-Valera F."/>
            <person name="Almagro-Moreno S."/>
            <person name="Lopez-Perez M."/>
        </authorList>
    </citation>
    <scope>NUCLEOTIDE SEQUENCE</scope>
    <source>
        <strain evidence="8">TMED112-D2-2</strain>
    </source>
</reference>
<evidence type="ECO:0000256" key="3">
    <source>
        <dbReference type="ARBA" id="ARBA00011738"/>
    </source>
</evidence>
<evidence type="ECO:0000256" key="1">
    <source>
        <dbReference type="ARBA" id="ARBA00005168"/>
    </source>
</evidence>
<dbReference type="EMBL" id="CP097966">
    <property type="protein sequence ID" value="URQ63197.1"/>
    <property type="molecule type" value="Genomic_DNA"/>
</dbReference>
<dbReference type="Proteomes" id="UP001056381">
    <property type="component" value="Chromosome"/>
</dbReference>
<keyword evidence="9" id="KW-1185">Reference proteome</keyword>
<name>A0A9Q8X2F1_9GAMM</name>
<sequence length="294" mass="34502">MLDKIAENFQEIHQSLVDNFYRYEQKEKIIVDKWEKETLGRGISVVVDCGKFFDKAGINFSQISGNSLPRSSVGSEGYKDAPYFATGVSVVFHPKNPNIPTSHLNVRYFATFNENNEINEDWFGGGFDLTPYVPFKEDCKSWHQQAQIASKNKYQEWKNNCDDYFYLKHRNEHRGIGGIFYEKQTFEKPEQGLELSKSVAECFLSGYSNILDKRKDLEFTERQKEFQIFRRGRYVEFNLLYDRGTLFGLQSGGRIESILMSLPSEVSWRYKFDQNLNSEEQNLYNLISKKHKWI</sequence>
<dbReference type="SUPFAM" id="SSF102886">
    <property type="entry name" value="Coproporphyrinogen III oxidase"/>
    <property type="match status" value="1"/>
</dbReference>
<evidence type="ECO:0000256" key="4">
    <source>
        <dbReference type="ARBA" id="ARBA00012869"/>
    </source>
</evidence>
<dbReference type="EC" id="1.3.3.3" evidence="4"/>
<dbReference type="InterPro" id="IPR001260">
    <property type="entry name" value="Coprogen_oxidase_aer"/>
</dbReference>
<dbReference type="Gene3D" id="3.40.1500.10">
    <property type="entry name" value="Coproporphyrinogen III oxidase, aerobic"/>
    <property type="match status" value="1"/>
</dbReference>
<proteinExistence type="inferred from homology"/>
<dbReference type="PANTHER" id="PTHR10755">
    <property type="entry name" value="COPROPORPHYRINOGEN III OXIDASE, MITOCHONDRIAL"/>
    <property type="match status" value="1"/>
</dbReference>
<comment type="similarity">
    <text evidence="2">Belongs to the aerobic coproporphyrinogen-III oxidase family.</text>
</comment>
<dbReference type="InterPro" id="IPR036406">
    <property type="entry name" value="Coprogen_oxidase_aer_sf"/>
</dbReference>
<accession>A0A9Q8X2F1</accession>
<dbReference type="GO" id="GO:0006782">
    <property type="term" value="P:protoporphyrinogen IX biosynthetic process"/>
    <property type="evidence" value="ECO:0007669"/>
    <property type="project" value="TreeGrafter"/>
</dbReference>
<comment type="subunit">
    <text evidence="3">Homodimer.</text>
</comment>
<gene>
    <name evidence="8" type="primary">hemF</name>
    <name evidence="8" type="ORF">M9B40_00070</name>
</gene>
<dbReference type="GO" id="GO:0005737">
    <property type="term" value="C:cytoplasm"/>
    <property type="evidence" value="ECO:0007669"/>
    <property type="project" value="TreeGrafter"/>
</dbReference>
<dbReference type="NCBIfam" id="NF003727">
    <property type="entry name" value="PRK05330.1"/>
    <property type="match status" value="1"/>
</dbReference>
<dbReference type="AlphaFoldDB" id="A0A9Q8X2F1"/>
<comment type="pathway">
    <text evidence="1">Porphyrin-containing compound metabolism; protoporphyrin-IX biosynthesis; protoporphyrinogen-IX from coproporphyrinogen-III (O2 route): step 1/1.</text>
</comment>
<dbReference type="GO" id="GO:0004109">
    <property type="term" value="F:coproporphyrinogen oxidase activity"/>
    <property type="evidence" value="ECO:0007669"/>
    <property type="project" value="UniProtKB-EC"/>
</dbReference>
<evidence type="ECO:0000256" key="2">
    <source>
        <dbReference type="ARBA" id="ARBA00010644"/>
    </source>
</evidence>
<evidence type="ECO:0000256" key="7">
    <source>
        <dbReference type="ARBA" id="ARBA00023244"/>
    </source>
</evidence>
<keyword evidence="7" id="KW-0627">Porphyrin biosynthesis</keyword>
<evidence type="ECO:0000256" key="6">
    <source>
        <dbReference type="ARBA" id="ARBA00023133"/>
    </source>
</evidence>
<dbReference type="PANTHER" id="PTHR10755:SF0">
    <property type="entry name" value="OXYGEN-DEPENDENT COPROPORPHYRINOGEN-III OXIDASE, MITOCHONDRIAL"/>
    <property type="match status" value="1"/>
</dbReference>
<evidence type="ECO:0000313" key="8">
    <source>
        <dbReference type="EMBL" id="URQ63197.1"/>
    </source>
</evidence>
<evidence type="ECO:0000256" key="5">
    <source>
        <dbReference type="ARBA" id="ARBA00023002"/>
    </source>
</evidence>
<keyword evidence="5 8" id="KW-0560">Oxidoreductase</keyword>
<organism evidence="8 9">
    <name type="scientific">SAR86 cluster bacterium</name>
    <dbReference type="NCBI Taxonomy" id="2030880"/>
    <lineage>
        <taxon>Bacteria</taxon>
        <taxon>Pseudomonadati</taxon>
        <taxon>Pseudomonadota</taxon>
        <taxon>Gammaproteobacteria</taxon>
        <taxon>SAR86 cluster</taxon>
    </lineage>
</organism>
<evidence type="ECO:0000313" key="9">
    <source>
        <dbReference type="Proteomes" id="UP001056381"/>
    </source>
</evidence>
<dbReference type="PIRSF" id="PIRSF000166">
    <property type="entry name" value="Coproporphyri_ox"/>
    <property type="match status" value="1"/>
</dbReference>
<protein>
    <recommendedName>
        <fullName evidence="4">coproporphyrinogen oxidase</fullName>
        <ecNumber evidence="4">1.3.3.3</ecNumber>
    </recommendedName>
</protein>
<dbReference type="PRINTS" id="PR00073">
    <property type="entry name" value="COPRGNOXDASE"/>
</dbReference>
<keyword evidence="6" id="KW-0350">Heme biosynthesis</keyword>
<dbReference type="Pfam" id="PF01218">
    <property type="entry name" value="Coprogen_oxidas"/>
    <property type="match status" value="1"/>
</dbReference>